<proteinExistence type="predicted"/>
<evidence type="ECO:0000313" key="6">
    <source>
        <dbReference type="Proteomes" id="UP001295740"/>
    </source>
</evidence>
<dbReference type="GO" id="GO:0008270">
    <property type="term" value="F:zinc ion binding"/>
    <property type="evidence" value="ECO:0007669"/>
    <property type="project" value="UniProtKB-KW"/>
</dbReference>
<name>A0AAI8VMC9_9PEZI</name>
<dbReference type="InterPro" id="IPR002893">
    <property type="entry name" value="Znf_MYND"/>
</dbReference>
<sequence>MRLAYFIPEEVRNSEYLAYMMWVVQGRRDAEFPPASHKLHVGIACDRKQSCDYLPEELTTAKCCTQCGASSASLRCSRCLITENGHPVIVTSYCNADCQKAHCSSHRKVYKPLQRLNRAVHLARDLFAAAAEVTILDTPTPRILLPWEFAVTSFDRSHFEDHNHAMAVLHDLGEERSFNAAAGLAILNAFITPLCDGIQEIYVLPKNALFGYEKETCSEREVAGQFNMLKHHGLFVASLGSQLKVAIDFAGEQFGWQEPMVSWNHFVQHRCERIIDVADKTGGLSRVVMKEYASDQPLYAALKIRQSVTTAMMNAILTWMKSRNVSLQDLLSKPDDAFDELRTTILSKAKEECNAEVARLRDRGLYRHYGGPRVGKRMTLTKESANRMKKVWLTDDEMKLFDGESAEDRLMYLAWLYENKANKQGVKI</sequence>
<keyword evidence="3" id="KW-0862">Zinc</keyword>
<comment type="caution">
    <text evidence="5">The sequence shown here is derived from an EMBL/GenBank/DDBJ whole genome shotgun (WGS) entry which is preliminary data.</text>
</comment>
<keyword evidence="6" id="KW-1185">Reference proteome</keyword>
<evidence type="ECO:0000313" key="5">
    <source>
        <dbReference type="EMBL" id="CAJ2507227.1"/>
    </source>
</evidence>
<evidence type="ECO:0000256" key="1">
    <source>
        <dbReference type="ARBA" id="ARBA00022723"/>
    </source>
</evidence>
<dbReference type="EMBL" id="CAUWAG010000010">
    <property type="protein sequence ID" value="CAJ2507227.1"/>
    <property type="molecule type" value="Genomic_DNA"/>
</dbReference>
<evidence type="ECO:0000259" key="4">
    <source>
        <dbReference type="Pfam" id="PF01753"/>
    </source>
</evidence>
<dbReference type="Proteomes" id="UP001295740">
    <property type="component" value="Unassembled WGS sequence"/>
</dbReference>
<feature type="domain" description="MYND-type" evidence="4">
    <location>
        <begin position="64"/>
        <end position="108"/>
    </location>
</feature>
<dbReference type="Gene3D" id="6.10.140.2220">
    <property type="match status" value="1"/>
</dbReference>
<protein>
    <submittedName>
        <fullName evidence="5">Uu.00g084130.m01.CDS01</fullName>
    </submittedName>
</protein>
<keyword evidence="2" id="KW-0863">Zinc-finger</keyword>
<organism evidence="5 6">
    <name type="scientific">Anthostomella pinea</name>
    <dbReference type="NCBI Taxonomy" id="933095"/>
    <lineage>
        <taxon>Eukaryota</taxon>
        <taxon>Fungi</taxon>
        <taxon>Dikarya</taxon>
        <taxon>Ascomycota</taxon>
        <taxon>Pezizomycotina</taxon>
        <taxon>Sordariomycetes</taxon>
        <taxon>Xylariomycetidae</taxon>
        <taxon>Xylariales</taxon>
        <taxon>Xylariaceae</taxon>
        <taxon>Anthostomella</taxon>
    </lineage>
</organism>
<reference evidence="5" key="1">
    <citation type="submission" date="2023-10" db="EMBL/GenBank/DDBJ databases">
        <authorList>
            <person name="Hackl T."/>
        </authorList>
    </citation>
    <scope>NUCLEOTIDE SEQUENCE</scope>
</reference>
<evidence type="ECO:0000256" key="2">
    <source>
        <dbReference type="ARBA" id="ARBA00022771"/>
    </source>
</evidence>
<dbReference type="AlphaFoldDB" id="A0AAI8VMC9"/>
<accession>A0AAI8VMC9</accession>
<dbReference type="Pfam" id="PF01753">
    <property type="entry name" value="zf-MYND"/>
    <property type="match status" value="1"/>
</dbReference>
<gene>
    <name evidence="5" type="ORF">KHLLAP_LOCUS7695</name>
</gene>
<keyword evidence="1" id="KW-0479">Metal-binding</keyword>
<evidence type="ECO:0000256" key="3">
    <source>
        <dbReference type="ARBA" id="ARBA00022833"/>
    </source>
</evidence>